<dbReference type="Proteomes" id="UP001162029">
    <property type="component" value="Unassembled WGS sequence"/>
</dbReference>
<reference evidence="2" key="1">
    <citation type="submission" date="2022-12" db="EMBL/GenBank/DDBJ databases">
        <authorList>
            <person name="Webb A."/>
        </authorList>
    </citation>
    <scope>NUCLEOTIDE SEQUENCE</scope>
    <source>
        <strain evidence="2">Pd1</strain>
    </source>
</reference>
<comment type="caution">
    <text evidence="2">The sequence shown here is derived from an EMBL/GenBank/DDBJ whole genome shotgun (WGS) entry which is preliminary data.</text>
</comment>
<gene>
    <name evidence="2" type="ORF">PDE001_LOCUS2988</name>
</gene>
<evidence type="ECO:0000256" key="1">
    <source>
        <dbReference type="SAM" id="MobiDB-lite"/>
    </source>
</evidence>
<feature type="region of interest" description="Disordered" evidence="1">
    <location>
        <begin position="1"/>
        <end position="54"/>
    </location>
</feature>
<name>A0AAV0TNX6_9STRA</name>
<sequence>MLPFDKESDPVNEPAGSLTLPSAAGAKMGGGPSDPSVTDPDPKVSADETSNDNPLLLVRWAPIAPSGARIKGVVVTTEGGFVDPDPLDELDSEEASEAAVWIVETAVSAVETGNTEKGTGTATVVAVANGAELETTGTEEEFTGTDGVATGVAGAAVAGAGVNAS</sequence>
<dbReference type="EMBL" id="CANTFM010000516">
    <property type="protein sequence ID" value="CAI5723799.1"/>
    <property type="molecule type" value="Genomic_DNA"/>
</dbReference>
<protein>
    <submittedName>
        <fullName evidence="2">Uncharacterized protein</fullName>
    </submittedName>
</protein>
<organism evidence="2 3">
    <name type="scientific">Peronospora destructor</name>
    <dbReference type="NCBI Taxonomy" id="86335"/>
    <lineage>
        <taxon>Eukaryota</taxon>
        <taxon>Sar</taxon>
        <taxon>Stramenopiles</taxon>
        <taxon>Oomycota</taxon>
        <taxon>Peronosporomycetes</taxon>
        <taxon>Peronosporales</taxon>
        <taxon>Peronosporaceae</taxon>
        <taxon>Peronospora</taxon>
    </lineage>
</organism>
<evidence type="ECO:0000313" key="3">
    <source>
        <dbReference type="Proteomes" id="UP001162029"/>
    </source>
</evidence>
<dbReference type="AlphaFoldDB" id="A0AAV0TNX6"/>
<proteinExistence type="predicted"/>
<evidence type="ECO:0000313" key="2">
    <source>
        <dbReference type="EMBL" id="CAI5723799.1"/>
    </source>
</evidence>
<accession>A0AAV0TNX6</accession>
<keyword evidence="3" id="KW-1185">Reference proteome</keyword>